<dbReference type="InterPro" id="IPR021215">
    <property type="entry name" value="DUF2752"/>
</dbReference>
<keyword evidence="1" id="KW-0812">Transmembrane</keyword>
<dbReference type="AlphaFoldDB" id="A0A368MY10"/>
<dbReference type="EMBL" id="QPIE01000004">
    <property type="protein sequence ID" value="RCU43127.1"/>
    <property type="molecule type" value="Genomic_DNA"/>
</dbReference>
<comment type="caution">
    <text evidence="2">The sequence shown here is derived from an EMBL/GenBank/DDBJ whole genome shotgun (WGS) entry which is preliminary data.</text>
</comment>
<accession>A0A429V3Z2</accession>
<organism evidence="2 3">
    <name type="scientific">Chryseobacterium lacus</name>
    <dbReference type="NCBI Taxonomy" id="2058346"/>
    <lineage>
        <taxon>Bacteria</taxon>
        <taxon>Pseudomonadati</taxon>
        <taxon>Bacteroidota</taxon>
        <taxon>Flavobacteriia</taxon>
        <taxon>Flavobacteriales</taxon>
        <taxon>Weeksellaceae</taxon>
        <taxon>Chryseobacterium group</taxon>
        <taxon>Chryseobacterium</taxon>
    </lineage>
</organism>
<proteinExistence type="predicted"/>
<accession>A0A368MY10</accession>
<protein>
    <submittedName>
        <fullName evidence="2">DUF2752 domain-containing protein</fullName>
    </submittedName>
</protein>
<keyword evidence="1" id="KW-0472">Membrane</keyword>
<dbReference type="Pfam" id="PF10825">
    <property type="entry name" value="DUF2752"/>
    <property type="match status" value="1"/>
</dbReference>
<evidence type="ECO:0000313" key="2">
    <source>
        <dbReference type="EMBL" id="RCU43127.1"/>
    </source>
</evidence>
<feature type="transmembrane region" description="Helical" evidence="1">
    <location>
        <begin position="40"/>
        <end position="59"/>
    </location>
</feature>
<keyword evidence="3" id="KW-1185">Reference proteome</keyword>
<dbReference type="Proteomes" id="UP000252172">
    <property type="component" value="Unassembled WGS sequence"/>
</dbReference>
<keyword evidence="1" id="KW-1133">Transmembrane helix</keyword>
<dbReference type="RefSeq" id="WP_114303714.1">
    <property type="nucleotide sequence ID" value="NZ_QPIE01000004.1"/>
</dbReference>
<sequence>MAAEDYMLQCMNKKLFGLECFGCGTQRAFLLVLDGKFGEAFRLFPAVYTLILLLGFVVLSLMDRKRNYSSFLIVLGLINAILMVGSYFFRNNFFKLF</sequence>
<evidence type="ECO:0000256" key="1">
    <source>
        <dbReference type="SAM" id="Phobius"/>
    </source>
</evidence>
<gene>
    <name evidence="2" type="ORF">DQ356_06770</name>
</gene>
<evidence type="ECO:0000313" key="3">
    <source>
        <dbReference type="Proteomes" id="UP000252172"/>
    </source>
</evidence>
<reference evidence="2 3" key="1">
    <citation type="submission" date="2018-07" db="EMBL/GenBank/DDBJ databases">
        <title>Chryseobacterium lacus sp. nov., isolated from lake water.</title>
        <authorList>
            <person name="Li C.-M."/>
        </authorList>
    </citation>
    <scope>NUCLEOTIDE SEQUENCE [LARGE SCALE GENOMIC DNA]</scope>
    <source>
        <strain evidence="2 3">YLOS41</strain>
    </source>
</reference>
<name>A0A368MY10_9FLAO</name>
<dbReference type="OrthoDB" id="9815897at2"/>
<feature type="transmembrane region" description="Helical" evidence="1">
    <location>
        <begin position="71"/>
        <end position="89"/>
    </location>
</feature>